<keyword evidence="7" id="KW-0804">Transcription</keyword>
<evidence type="ECO:0000256" key="3">
    <source>
        <dbReference type="ARBA" id="ARBA00022771"/>
    </source>
</evidence>
<dbReference type="SMART" id="SM00391">
    <property type="entry name" value="MBD"/>
    <property type="match status" value="1"/>
</dbReference>
<dbReference type="SUPFAM" id="SSF54171">
    <property type="entry name" value="DNA-binding domain"/>
    <property type="match status" value="1"/>
</dbReference>
<dbReference type="GO" id="GO:0005634">
    <property type="term" value="C:nucleus"/>
    <property type="evidence" value="ECO:0007669"/>
    <property type="project" value="UniProtKB-SubCell"/>
</dbReference>
<proteinExistence type="predicted"/>
<evidence type="ECO:0000256" key="9">
    <source>
        <dbReference type="SAM" id="MobiDB-lite"/>
    </source>
</evidence>
<comment type="subcellular location">
    <subcellularLocation>
        <location evidence="1">Nucleus</location>
    </subcellularLocation>
</comment>
<dbReference type="GO" id="GO:0003677">
    <property type="term" value="F:DNA binding"/>
    <property type="evidence" value="ECO:0007669"/>
    <property type="project" value="UniProtKB-KW"/>
</dbReference>
<feature type="compositionally biased region" description="Acidic residues" evidence="9">
    <location>
        <begin position="91"/>
        <end position="103"/>
    </location>
</feature>
<evidence type="ECO:0000256" key="1">
    <source>
        <dbReference type="ARBA" id="ARBA00004123"/>
    </source>
</evidence>
<dbReference type="PROSITE" id="PS50982">
    <property type="entry name" value="MBD"/>
    <property type="match status" value="1"/>
</dbReference>
<feature type="compositionally biased region" description="Basic and acidic residues" evidence="9">
    <location>
        <begin position="342"/>
        <end position="354"/>
    </location>
</feature>
<keyword evidence="6" id="KW-0238">DNA-binding</keyword>
<dbReference type="PANTHER" id="PTHR12396:SF0">
    <property type="entry name" value="METHYL-CPG BINDING DOMAIN PROTEIN-LIKE, ISOFORM C"/>
    <property type="match status" value="1"/>
</dbReference>
<evidence type="ECO:0000313" key="12">
    <source>
        <dbReference type="EMBL" id="KAG0558848.1"/>
    </source>
</evidence>
<dbReference type="CDD" id="cd00122">
    <property type="entry name" value="MBD"/>
    <property type="match status" value="1"/>
</dbReference>
<keyword evidence="4" id="KW-0862">Zinc</keyword>
<keyword evidence="2" id="KW-0479">Metal-binding</keyword>
<accession>A0A8T0GM84</accession>
<evidence type="ECO:0000256" key="5">
    <source>
        <dbReference type="ARBA" id="ARBA00023015"/>
    </source>
</evidence>
<evidence type="ECO:0000256" key="6">
    <source>
        <dbReference type="ARBA" id="ARBA00023125"/>
    </source>
</evidence>
<name>A0A8T0GM84_CERPU</name>
<evidence type="ECO:0000259" key="10">
    <source>
        <dbReference type="PROSITE" id="PS50982"/>
    </source>
</evidence>
<dbReference type="AlphaFoldDB" id="A0A8T0GM84"/>
<gene>
    <name evidence="12" type="ORF">KC19_10G058500</name>
</gene>
<dbReference type="Pfam" id="PF01429">
    <property type="entry name" value="MBD"/>
    <property type="match status" value="1"/>
</dbReference>
<dbReference type="Proteomes" id="UP000822688">
    <property type="component" value="Chromosome 10"/>
</dbReference>
<sequence>MVVRDDGVEAREAAVREPDSVASGDVRPDSRQQVNSEDTLKGLSEVGPVDERVLSSLRVKESGEGDGSQGTSEAEKKSKVAISHEVKDEPSSDTDMEKEGEDAAQERSESAPDAPRWTATGVETYAIQCNVCFKWRVVPSKERYEAIGEQILQKPFECVHAQEWRHNASCEEPADIEENEPTVLWAIDKHNLPRSPKGFYRKVVLRAENAKKFADIYYKAPCGKTLRSMVQVQKYLDEHPHLGVDISQFSFTSPKGKTDETQSRGVSTKRPLKNEAHPSKKLKGSPDPKTPGHGQPPRPKTPSIGKGSIPKYSASKLNDVRRDTPVKGKLHGSKGAPHPMAVKREKFGADGVAK</sequence>
<dbReference type="Pfam" id="PF07496">
    <property type="entry name" value="zf-CW"/>
    <property type="match status" value="1"/>
</dbReference>
<feature type="domain" description="CW-type" evidence="11">
    <location>
        <begin position="111"/>
        <end position="178"/>
    </location>
</feature>
<organism evidence="12 13">
    <name type="scientific">Ceratodon purpureus</name>
    <name type="common">Fire moss</name>
    <name type="synonym">Dicranum purpureum</name>
    <dbReference type="NCBI Taxonomy" id="3225"/>
    <lineage>
        <taxon>Eukaryota</taxon>
        <taxon>Viridiplantae</taxon>
        <taxon>Streptophyta</taxon>
        <taxon>Embryophyta</taxon>
        <taxon>Bryophyta</taxon>
        <taxon>Bryophytina</taxon>
        <taxon>Bryopsida</taxon>
        <taxon>Dicranidae</taxon>
        <taxon>Pseudoditrichales</taxon>
        <taxon>Ditrichaceae</taxon>
        <taxon>Ceratodon</taxon>
    </lineage>
</organism>
<dbReference type="PROSITE" id="PS51050">
    <property type="entry name" value="ZF_CW"/>
    <property type="match status" value="1"/>
</dbReference>
<dbReference type="InterPro" id="IPR001739">
    <property type="entry name" value="Methyl_CpG_DNA-bd"/>
</dbReference>
<feature type="compositionally biased region" description="Basic and acidic residues" evidence="9">
    <location>
        <begin position="1"/>
        <end position="19"/>
    </location>
</feature>
<evidence type="ECO:0000313" key="13">
    <source>
        <dbReference type="Proteomes" id="UP000822688"/>
    </source>
</evidence>
<dbReference type="GO" id="GO:0008270">
    <property type="term" value="F:zinc ion binding"/>
    <property type="evidence" value="ECO:0007669"/>
    <property type="project" value="UniProtKB-KW"/>
</dbReference>
<keyword evidence="3" id="KW-0863">Zinc-finger</keyword>
<evidence type="ECO:0000256" key="4">
    <source>
        <dbReference type="ARBA" id="ARBA00022833"/>
    </source>
</evidence>
<dbReference type="PANTHER" id="PTHR12396">
    <property type="entry name" value="METHYL-CPG BINDING PROTEIN, MBD"/>
    <property type="match status" value="1"/>
</dbReference>
<feature type="region of interest" description="Disordered" evidence="9">
    <location>
        <begin position="1"/>
        <end position="117"/>
    </location>
</feature>
<feature type="domain" description="MBD" evidence="10">
    <location>
        <begin position="185"/>
        <end position="256"/>
    </location>
</feature>
<dbReference type="InterPro" id="IPR016177">
    <property type="entry name" value="DNA-bd_dom_sf"/>
</dbReference>
<reference evidence="12" key="1">
    <citation type="submission" date="2020-06" db="EMBL/GenBank/DDBJ databases">
        <title>WGS assembly of Ceratodon purpureus strain R40.</title>
        <authorList>
            <person name="Carey S.B."/>
            <person name="Jenkins J."/>
            <person name="Shu S."/>
            <person name="Lovell J.T."/>
            <person name="Sreedasyam A."/>
            <person name="Maumus F."/>
            <person name="Tiley G.P."/>
            <person name="Fernandez-Pozo N."/>
            <person name="Barry K."/>
            <person name="Chen C."/>
            <person name="Wang M."/>
            <person name="Lipzen A."/>
            <person name="Daum C."/>
            <person name="Saski C.A."/>
            <person name="Payton A.C."/>
            <person name="Mcbreen J.C."/>
            <person name="Conrad R.E."/>
            <person name="Kollar L.M."/>
            <person name="Olsson S."/>
            <person name="Huttunen S."/>
            <person name="Landis J.B."/>
            <person name="Wickett N.J."/>
            <person name="Johnson M.G."/>
            <person name="Rensing S.A."/>
            <person name="Grimwood J."/>
            <person name="Schmutz J."/>
            <person name="Mcdaniel S.F."/>
        </authorList>
    </citation>
    <scope>NUCLEOTIDE SEQUENCE</scope>
    <source>
        <strain evidence="12">R40</strain>
    </source>
</reference>
<evidence type="ECO:0000259" key="11">
    <source>
        <dbReference type="PROSITE" id="PS51050"/>
    </source>
</evidence>
<evidence type="ECO:0000256" key="7">
    <source>
        <dbReference type="ARBA" id="ARBA00023163"/>
    </source>
</evidence>
<keyword evidence="8" id="KW-0539">Nucleus</keyword>
<evidence type="ECO:0000256" key="8">
    <source>
        <dbReference type="ARBA" id="ARBA00023242"/>
    </source>
</evidence>
<evidence type="ECO:0000256" key="2">
    <source>
        <dbReference type="ARBA" id="ARBA00022723"/>
    </source>
</evidence>
<keyword evidence="13" id="KW-1185">Reference proteome</keyword>
<dbReference type="Gene3D" id="3.30.40.100">
    <property type="match status" value="1"/>
</dbReference>
<keyword evidence="5" id="KW-0805">Transcription regulation</keyword>
<protein>
    <submittedName>
        <fullName evidence="12">Uncharacterized protein</fullName>
    </submittedName>
</protein>
<feature type="compositionally biased region" description="Basic and acidic residues" evidence="9">
    <location>
        <begin position="73"/>
        <end position="90"/>
    </location>
</feature>
<comment type="caution">
    <text evidence="12">The sequence shown here is derived from an EMBL/GenBank/DDBJ whole genome shotgun (WGS) entry which is preliminary data.</text>
</comment>
<dbReference type="InterPro" id="IPR011124">
    <property type="entry name" value="Znf_CW"/>
</dbReference>
<feature type="region of interest" description="Disordered" evidence="9">
    <location>
        <begin position="247"/>
        <end position="354"/>
    </location>
</feature>
<dbReference type="Gene3D" id="3.30.890.10">
    <property type="entry name" value="Methyl-cpg-binding Protein 2, Chain A"/>
    <property type="match status" value="1"/>
</dbReference>
<dbReference type="EMBL" id="CM026431">
    <property type="protein sequence ID" value="KAG0558848.1"/>
    <property type="molecule type" value="Genomic_DNA"/>
</dbReference>
<feature type="compositionally biased region" description="Basic and acidic residues" evidence="9">
    <location>
        <begin position="49"/>
        <end position="63"/>
    </location>
</feature>